<gene>
    <name evidence="2" type="ORF">EFREU_v1c05740</name>
</gene>
<sequence length="66" mass="7726">MEDFQIQKLLTDIENISKNLEIIASQLTISNQMKARKPSHSNAQFDRKKFNKPFNSKPGYESRNKK</sequence>
<dbReference type="KEGG" id="efr:EFREU_v1c05740"/>
<feature type="region of interest" description="Disordered" evidence="1">
    <location>
        <begin position="33"/>
        <end position="66"/>
    </location>
</feature>
<dbReference type="RefSeq" id="WP_100609651.1">
    <property type="nucleotide sequence ID" value="NZ_CP024962.1"/>
</dbReference>
<proteinExistence type="predicted"/>
<accession>A0A2K8NRX2</accession>
<evidence type="ECO:0000313" key="3">
    <source>
        <dbReference type="Proteomes" id="UP000232222"/>
    </source>
</evidence>
<evidence type="ECO:0000256" key="1">
    <source>
        <dbReference type="SAM" id="MobiDB-lite"/>
    </source>
</evidence>
<dbReference type="Proteomes" id="UP000232222">
    <property type="component" value="Chromosome"/>
</dbReference>
<name>A0A2K8NRX2_9MOLU</name>
<dbReference type="AlphaFoldDB" id="A0A2K8NRX2"/>
<reference evidence="2 3" key="1">
    <citation type="submission" date="2017-11" db="EMBL/GenBank/DDBJ databases">
        <title>Genome sequence of Entomoplasma freundtii BARC 318 (ATCC 51999).</title>
        <authorList>
            <person name="Lo W.-S."/>
            <person name="Gasparich G.E."/>
            <person name="Kuo C.-H."/>
        </authorList>
    </citation>
    <scope>NUCLEOTIDE SEQUENCE [LARGE SCALE GENOMIC DNA]</scope>
    <source>
        <strain evidence="2 3">BARC 318</strain>
    </source>
</reference>
<protein>
    <submittedName>
        <fullName evidence="2">Uncharacterized protein</fullName>
    </submittedName>
</protein>
<evidence type="ECO:0000313" key="2">
    <source>
        <dbReference type="EMBL" id="ATZ16595.1"/>
    </source>
</evidence>
<organism evidence="2 3">
    <name type="scientific">Entomoplasma freundtii</name>
    <dbReference type="NCBI Taxonomy" id="74700"/>
    <lineage>
        <taxon>Bacteria</taxon>
        <taxon>Bacillati</taxon>
        <taxon>Mycoplasmatota</taxon>
        <taxon>Mollicutes</taxon>
        <taxon>Entomoplasmatales</taxon>
        <taxon>Entomoplasmataceae</taxon>
        <taxon>Entomoplasma</taxon>
    </lineage>
</organism>
<dbReference type="EMBL" id="CP024962">
    <property type="protein sequence ID" value="ATZ16595.1"/>
    <property type="molecule type" value="Genomic_DNA"/>
</dbReference>
<keyword evidence="3" id="KW-1185">Reference proteome</keyword>